<dbReference type="EMBL" id="DVGA01000044">
    <property type="protein sequence ID" value="HIQ78482.1"/>
    <property type="molecule type" value="Genomic_DNA"/>
</dbReference>
<evidence type="ECO:0000313" key="11">
    <source>
        <dbReference type="Proteomes" id="UP000824262"/>
    </source>
</evidence>
<evidence type="ECO:0000256" key="6">
    <source>
        <dbReference type="ARBA" id="ARBA00023136"/>
    </source>
</evidence>
<comment type="caution">
    <text evidence="10">The sequence shown here is derived from an EMBL/GenBank/DDBJ whole genome shotgun (WGS) entry which is preliminary data.</text>
</comment>
<dbReference type="Pfam" id="PF01545">
    <property type="entry name" value="Cation_efflux"/>
    <property type="match status" value="1"/>
</dbReference>
<feature type="transmembrane region" description="Helical" evidence="7">
    <location>
        <begin position="21"/>
        <end position="42"/>
    </location>
</feature>
<dbReference type="Proteomes" id="UP000824262">
    <property type="component" value="Unassembled WGS sequence"/>
</dbReference>
<name>A0A9D0ZE86_9FIRM</name>
<feature type="transmembrane region" description="Helical" evidence="7">
    <location>
        <begin position="130"/>
        <end position="150"/>
    </location>
</feature>
<evidence type="ECO:0000259" key="9">
    <source>
        <dbReference type="Pfam" id="PF16916"/>
    </source>
</evidence>
<dbReference type="Pfam" id="PF16916">
    <property type="entry name" value="ZT_dimer"/>
    <property type="match status" value="1"/>
</dbReference>
<evidence type="ECO:0000256" key="5">
    <source>
        <dbReference type="ARBA" id="ARBA00022989"/>
    </source>
</evidence>
<reference evidence="10" key="2">
    <citation type="journal article" date="2021" name="PeerJ">
        <title>Extensive microbial diversity within the chicken gut microbiome revealed by metagenomics and culture.</title>
        <authorList>
            <person name="Gilroy R."/>
            <person name="Ravi A."/>
            <person name="Getino M."/>
            <person name="Pursley I."/>
            <person name="Horton D.L."/>
            <person name="Alikhan N.F."/>
            <person name="Baker D."/>
            <person name="Gharbi K."/>
            <person name="Hall N."/>
            <person name="Watson M."/>
            <person name="Adriaenssens E.M."/>
            <person name="Foster-Nyarko E."/>
            <person name="Jarju S."/>
            <person name="Secka A."/>
            <person name="Antonio M."/>
            <person name="Oren A."/>
            <person name="Chaudhuri R.R."/>
            <person name="La Ragione R."/>
            <person name="Hildebrand F."/>
            <person name="Pallen M.J."/>
        </authorList>
    </citation>
    <scope>NUCLEOTIDE SEQUENCE</scope>
    <source>
        <strain evidence="10">ChiBcolR7-354</strain>
    </source>
</reference>
<evidence type="ECO:0000259" key="8">
    <source>
        <dbReference type="Pfam" id="PF01545"/>
    </source>
</evidence>
<keyword evidence="4 7" id="KW-0812">Transmembrane</keyword>
<dbReference type="SUPFAM" id="SSF161111">
    <property type="entry name" value="Cation efflux protein transmembrane domain-like"/>
    <property type="match status" value="1"/>
</dbReference>
<comment type="similarity">
    <text evidence="2">Belongs to the cation diffusion facilitator (CDF) transporter (TC 2.A.4) family.</text>
</comment>
<evidence type="ECO:0000256" key="4">
    <source>
        <dbReference type="ARBA" id="ARBA00022692"/>
    </source>
</evidence>
<dbReference type="FunFam" id="1.20.1510.10:FF:000006">
    <property type="entry name" value="Divalent cation efflux transporter"/>
    <property type="match status" value="1"/>
</dbReference>
<dbReference type="AlphaFoldDB" id="A0A9D0ZE86"/>
<keyword evidence="3" id="KW-0813">Transport</keyword>
<dbReference type="Gene3D" id="1.20.1510.10">
    <property type="entry name" value="Cation efflux protein transmembrane domain"/>
    <property type="match status" value="1"/>
</dbReference>
<sequence length="388" mass="41892">MITLLSRLFIKGRENYTDERVRRAYGALCSCVGIFLNVLLFAGKYLAGSLSGSIAVTADAFNNLSDAGSSVITLVGFRMASKKPDLDHPFGHGRIEYLSGVAVSLVIIAVGIQLARDSIAKIAAPEAMDAGWLPMAILAASIAVKGYMYIYNSSIGKKLSSPGMRATALDSLTDCIATFAALASMVIYRFTAVNIDGWAGAAVALFIIWSGFTAARDTLSPLLGSAPDPELVQRIENIVMAHPEVLNVHDLIVHDYGPGRLMVSLHAEVPGNGDIYELHDAIDTAEYELQKELGCSAVIHMDPVSTDDSKIGRMRDELKEAVDGLQLGITIHDFRIVDGPTHTNVIFDAVLPNDSPVTENEAKAKLEELVTSLWDNTHPKVHIDRPYV</sequence>
<feature type="transmembrane region" description="Helical" evidence="7">
    <location>
        <begin position="171"/>
        <end position="191"/>
    </location>
</feature>
<dbReference type="InterPro" id="IPR002524">
    <property type="entry name" value="Cation_efflux"/>
</dbReference>
<comment type="subcellular location">
    <subcellularLocation>
        <location evidence="1">Membrane</location>
        <topology evidence="1">Multi-pass membrane protein</topology>
    </subcellularLocation>
</comment>
<feature type="domain" description="Cation efflux protein cytoplasmic" evidence="9">
    <location>
        <begin position="227"/>
        <end position="303"/>
    </location>
</feature>
<protein>
    <submittedName>
        <fullName evidence="10">Cation transporter</fullName>
    </submittedName>
</protein>
<dbReference type="SUPFAM" id="SSF160240">
    <property type="entry name" value="Cation efflux protein cytoplasmic domain-like"/>
    <property type="match status" value="1"/>
</dbReference>
<dbReference type="InterPro" id="IPR027470">
    <property type="entry name" value="Cation_efflux_CTD"/>
</dbReference>
<feature type="transmembrane region" description="Helical" evidence="7">
    <location>
        <begin position="197"/>
        <end position="215"/>
    </location>
</feature>
<feature type="domain" description="Cation efflux protein transmembrane" evidence="8">
    <location>
        <begin position="32"/>
        <end position="223"/>
    </location>
</feature>
<keyword evidence="5 7" id="KW-1133">Transmembrane helix</keyword>
<dbReference type="InterPro" id="IPR027469">
    <property type="entry name" value="Cation_efflux_TMD_sf"/>
</dbReference>
<evidence type="ECO:0000256" key="1">
    <source>
        <dbReference type="ARBA" id="ARBA00004141"/>
    </source>
</evidence>
<dbReference type="InterPro" id="IPR058533">
    <property type="entry name" value="Cation_efflux_TM"/>
</dbReference>
<organism evidence="10 11">
    <name type="scientific">Candidatus Scatomorpha intestinavium</name>
    <dbReference type="NCBI Taxonomy" id="2840922"/>
    <lineage>
        <taxon>Bacteria</taxon>
        <taxon>Bacillati</taxon>
        <taxon>Bacillota</taxon>
        <taxon>Clostridia</taxon>
        <taxon>Eubacteriales</taxon>
        <taxon>Candidatus Scatomorpha</taxon>
    </lineage>
</organism>
<dbReference type="GO" id="GO:0008324">
    <property type="term" value="F:monoatomic cation transmembrane transporter activity"/>
    <property type="evidence" value="ECO:0007669"/>
    <property type="project" value="InterPro"/>
</dbReference>
<evidence type="ECO:0000256" key="7">
    <source>
        <dbReference type="SAM" id="Phobius"/>
    </source>
</evidence>
<keyword evidence="6 7" id="KW-0472">Membrane</keyword>
<dbReference type="PANTHER" id="PTHR43840">
    <property type="entry name" value="MITOCHONDRIAL METAL TRANSPORTER 1-RELATED"/>
    <property type="match status" value="1"/>
</dbReference>
<evidence type="ECO:0000256" key="3">
    <source>
        <dbReference type="ARBA" id="ARBA00022448"/>
    </source>
</evidence>
<dbReference type="InterPro" id="IPR050291">
    <property type="entry name" value="CDF_Transporter"/>
</dbReference>
<accession>A0A9D0ZE86</accession>
<reference evidence="10" key="1">
    <citation type="submission" date="2020-10" db="EMBL/GenBank/DDBJ databases">
        <authorList>
            <person name="Gilroy R."/>
        </authorList>
    </citation>
    <scope>NUCLEOTIDE SEQUENCE</scope>
    <source>
        <strain evidence="10">ChiBcolR7-354</strain>
    </source>
</reference>
<dbReference type="GO" id="GO:0016020">
    <property type="term" value="C:membrane"/>
    <property type="evidence" value="ECO:0007669"/>
    <property type="project" value="UniProtKB-SubCell"/>
</dbReference>
<evidence type="ECO:0000256" key="2">
    <source>
        <dbReference type="ARBA" id="ARBA00008114"/>
    </source>
</evidence>
<dbReference type="InterPro" id="IPR036837">
    <property type="entry name" value="Cation_efflux_CTD_sf"/>
</dbReference>
<proteinExistence type="inferred from homology"/>
<gene>
    <name evidence="10" type="ORF">IAB77_04415</name>
</gene>
<dbReference type="PANTHER" id="PTHR43840:SF15">
    <property type="entry name" value="MITOCHONDRIAL METAL TRANSPORTER 1-RELATED"/>
    <property type="match status" value="1"/>
</dbReference>
<feature type="transmembrane region" description="Helical" evidence="7">
    <location>
        <begin position="97"/>
        <end position="115"/>
    </location>
</feature>
<dbReference type="Gene3D" id="3.30.70.1350">
    <property type="entry name" value="Cation efflux protein, cytoplasmic domain"/>
    <property type="match status" value="1"/>
</dbReference>
<evidence type="ECO:0000313" key="10">
    <source>
        <dbReference type="EMBL" id="HIQ78482.1"/>
    </source>
</evidence>
<dbReference type="NCBIfam" id="TIGR01297">
    <property type="entry name" value="CDF"/>
    <property type="match status" value="1"/>
</dbReference>